<feature type="region of interest" description="Disordered" evidence="9">
    <location>
        <begin position="56"/>
        <end position="193"/>
    </location>
</feature>
<organism evidence="13 14">
    <name type="scientific">Elysia marginata</name>
    <dbReference type="NCBI Taxonomy" id="1093978"/>
    <lineage>
        <taxon>Eukaryota</taxon>
        <taxon>Metazoa</taxon>
        <taxon>Spiralia</taxon>
        <taxon>Lophotrochozoa</taxon>
        <taxon>Mollusca</taxon>
        <taxon>Gastropoda</taxon>
        <taxon>Heterobranchia</taxon>
        <taxon>Euthyneura</taxon>
        <taxon>Panpulmonata</taxon>
        <taxon>Sacoglossa</taxon>
        <taxon>Placobranchoidea</taxon>
        <taxon>Plakobranchidae</taxon>
        <taxon>Elysia</taxon>
    </lineage>
</organism>
<evidence type="ECO:0000256" key="7">
    <source>
        <dbReference type="ARBA" id="ARBA00023065"/>
    </source>
</evidence>
<feature type="transmembrane region" description="Helical" evidence="10">
    <location>
        <begin position="816"/>
        <end position="835"/>
    </location>
</feature>
<comment type="subcellular location">
    <subcellularLocation>
        <location evidence="1">Endomembrane system</location>
        <topology evidence="1">Multi-pass membrane protein</topology>
    </subcellularLocation>
</comment>
<protein>
    <submittedName>
        <fullName evidence="13">Cation/H+ exchanger protein 1</fullName>
    </submittedName>
</protein>
<dbReference type="EMBL" id="BMAT01012213">
    <property type="protein sequence ID" value="GFR88139.1"/>
    <property type="molecule type" value="Genomic_DNA"/>
</dbReference>
<keyword evidence="8 10" id="KW-0472">Membrane</keyword>
<feature type="compositionally biased region" description="Low complexity" evidence="9">
    <location>
        <begin position="169"/>
        <end position="181"/>
    </location>
</feature>
<dbReference type="InterPro" id="IPR005185">
    <property type="entry name" value="YccF"/>
</dbReference>
<dbReference type="GO" id="GO:0006874">
    <property type="term" value="P:intracellular calcium ion homeostasis"/>
    <property type="evidence" value="ECO:0007669"/>
    <property type="project" value="TreeGrafter"/>
</dbReference>
<feature type="transmembrane region" description="Helical" evidence="10">
    <location>
        <begin position="793"/>
        <end position="809"/>
    </location>
</feature>
<feature type="compositionally biased region" description="Polar residues" evidence="9">
    <location>
        <begin position="111"/>
        <end position="129"/>
    </location>
</feature>
<keyword evidence="3" id="KW-0050">Antiport</keyword>
<feature type="transmembrane region" description="Helical" evidence="10">
    <location>
        <begin position="761"/>
        <end position="781"/>
    </location>
</feature>
<dbReference type="PANTHER" id="PTHR31503">
    <property type="entry name" value="VACUOLAR CALCIUM ION TRANSPORTER"/>
    <property type="match status" value="1"/>
</dbReference>
<dbReference type="GO" id="GO:0005774">
    <property type="term" value="C:vacuolar membrane"/>
    <property type="evidence" value="ECO:0007669"/>
    <property type="project" value="UniProtKB-ARBA"/>
</dbReference>
<evidence type="ECO:0000256" key="1">
    <source>
        <dbReference type="ARBA" id="ARBA00004127"/>
    </source>
</evidence>
<dbReference type="PANTHER" id="PTHR31503:SF10">
    <property type="entry name" value="VNX1 PROTEIN"/>
    <property type="match status" value="1"/>
</dbReference>
<sequence>MIIHFRLLTKRGRFEALSLWFRTAIRQRPLATEKQLLVQGSPHLCSDQENNSGCSAMSKYGSDEHSQTNFGFSNQEENVTSKERAAKSQELTDTNSDNVRAVRLDDVSRHFSINSDVDSPRSHSQSDYSNVYRRKMSDPQGTRGVDLRRRISIDRSDELLVDKGRSRHNSQSNPSRRNQQQLHISARHRRSSADGTEGTFYLLEAPDDHDFYIVEKAENEVEARRMINNYMFGFKIWRSRVSSQSAGKDLDLYSSQETDLTASTERALRPSTILYTVLIGWWLALLYYIIGCLMYITVLARDHGKLCFALAKYFFYPFGKNVHTHTAYYKAHLSSRVFGMKTISATSETLTDNMDSTELDKPPASLAEVTVVDQSSTSTAANTSPTDPETPRSHVEATAAANGETTTETKQGRPTRNFKHWKTPGMYVWVLLGVPVLLLAHAVTFFFTWFFVVTIPIAKINGHAITKVLFAAPTDTQVGISGKSNTSTFAVGAIMNATFGSIVEVILYVIMLIEGASHEETCYMELVKSTMTGSILSCILLTPGISMIVGGLKYRRQHFNHLSTNISSSLLFVAVIGVFAPTIFSKMNGNLSCDVCQTWENPNSTFINETGFICSGCKTVTYAPYNDDTLFKSHVMPLMYSCAVLLPLSYIVGLIFSMKTHSKEIFEEFEQLQKAEGAGGHGSAQWSNTKSAIILLLSVTAISLCSELIADNIAPLLNAGIMTEYFVGVSLLSIVGVLPELVNGVLFALQNNVNLGIEIGSAAAIQVGMVQLPIIVLADLIYPLGFGAVFNDIHLYAVIFAVIIINYVFMDGKSDYFQGSIVVFIYLLLMAMYFFTVTPQTAVCKH</sequence>
<evidence type="ECO:0000259" key="11">
    <source>
        <dbReference type="Pfam" id="PF01699"/>
    </source>
</evidence>
<evidence type="ECO:0000256" key="2">
    <source>
        <dbReference type="ARBA" id="ARBA00022448"/>
    </source>
</evidence>
<feature type="region of interest" description="Disordered" evidence="9">
    <location>
        <begin position="374"/>
        <end position="416"/>
    </location>
</feature>
<feature type="transmembrane region" description="Helical" evidence="10">
    <location>
        <begin position="638"/>
        <end position="656"/>
    </location>
</feature>
<dbReference type="InterPro" id="IPR004837">
    <property type="entry name" value="NaCa_Exmemb"/>
</dbReference>
<feature type="transmembrane region" description="Helical" evidence="10">
    <location>
        <begin position="725"/>
        <end position="749"/>
    </location>
</feature>
<keyword evidence="6 10" id="KW-1133">Transmembrane helix</keyword>
<feature type="compositionally biased region" description="Basic and acidic residues" evidence="9">
    <location>
        <begin position="100"/>
        <end position="109"/>
    </location>
</feature>
<evidence type="ECO:0000313" key="13">
    <source>
        <dbReference type="EMBL" id="GFR88139.1"/>
    </source>
</evidence>
<evidence type="ECO:0000256" key="8">
    <source>
        <dbReference type="ARBA" id="ARBA00023136"/>
    </source>
</evidence>
<feature type="compositionally biased region" description="Low complexity" evidence="9">
    <location>
        <begin position="375"/>
        <end position="386"/>
    </location>
</feature>
<feature type="compositionally biased region" description="Low complexity" evidence="9">
    <location>
        <begin position="396"/>
        <end position="409"/>
    </location>
</feature>
<evidence type="ECO:0000256" key="6">
    <source>
        <dbReference type="ARBA" id="ARBA00022989"/>
    </source>
</evidence>
<name>A0AAV4GS21_9GAST</name>
<feature type="domain" description="Sodium/calcium exchanger membrane region" evidence="11">
    <location>
        <begin position="478"/>
        <end position="581"/>
    </location>
</feature>
<evidence type="ECO:0000256" key="5">
    <source>
        <dbReference type="ARBA" id="ARBA00022692"/>
    </source>
</evidence>
<proteinExistence type="predicted"/>
<evidence type="ECO:0000256" key="9">
    <source>
        <dbReference type="SAM" id="MobiDB-lite"/>
    </source>
</evidence>
<dbReference type="AlphaFoldDB" id="A0AAV4GS21"/>
<feature type="compositionally biased region" description="Polar residues" evidence="9">
    <location>
        <begin position="89"/>
        <end position="98"/>
    </location>
</feature>
<accession>A0AAV4GS21</accession>
<keyword evidence="4" id="KW-0106">Calcium</keyword>
<feature type="compositionally biased region" description="Basic and acidic residues" evidence="9">
    <location>
        <begin position="145"/>
        <end position="164"/>
    </location>
</feature>
<feature type="domain" description="Inner membrane component" evidence="12">
    <location>
        <begin position="272"/>
        <end position="320"/>
    </location>
</feature>
<keyword evidence="14" id="KW-1185">Reference proteome</keyword>
<dbReference type="InterPro" id="IPR044880">
    <property type="entry name" value="NCX_ion-bd_dom_sf"/>
</dbReference>
<feature type="transmembrane region" description="Helical" evidence="10">
    <location>
        <begin position="273"/>
        <end position="296"/>
    </location>
</feature>
<reference evidence="13 14" key="1">
    <citation type="journal article" date="2021" name="Elife">
        <title>Chloroplast acquisition without the gene transfer in kleptoplastic sea slugs, Plakobranchus ocellatus.</title>
        <authorList>
            <person name="Maeda T."/>
            <person name="Takahashi S."/>
            <person name="Yoshida T."/>
            <person name="Shimamura S."/>
            <person name="Takaki Y."/>
            <person name="Nagai Y."/>
            <person name="Toyoda A."/>
            <person name="Suzuki Y."/>
            <person name="Arimoto A."/>
            <person name="Ishii H."/>
            <person name="Satoh N."/>
            <person name="Nishiyama T."/>
            <person name="Hasebe M."/>
            <person name="Maruyama T."/>
            <person name="Minagawa J."/>
            <person name="Obokata J."/>
            <person name="Shigenobu S."/>
        </authorList>
    </citation>
    <scope>NUCLEOTIDE SEQUENCE [LARGE SCALE GENOMIC DNA]</scope>
</reference>
<feature type="transmembrane region" description="Helical" evidence="10">
    <location>
        <begin position="533"/>
        <end position="554"/>
    </location>
</feature>
<feature type="transmembrane region" description="Helical" evidence="10">
    <location>
        <begin position="692"/>
        <end position="710"/>
    </location>
</feature>
<evidence type="ECO:0000313" key="14">
    <source>
        <dbReference type="Proteomes" id="UP000762676"/>
    </source>
</evidence>
<dbReference type="Pfam" id="PF03733">
    <property type="entry name" value="YccF"/>
    <property type="match status" value="1"/>
</dbReference>
<feature type="compositionally biased region" description="Polar residues" evidence="9">
    <location>
        <begin position="67"/>
        <end position="78"/>
    </location>
</feature>
<dbReference type="GO" id="GO:0012505">
    <property type="term" value="C:endomembrane system"/>
    <property type="evidence" value="ECO:0007669"/>
    <property type="project" value="UniProtKB-SubCell"/>
</dbReference>
<evidence type="ECO:0000256" key="3">
    <source>
        <dbReference type="ARBA" id="ARBA00022449"/>
    </source>
</evidence>
<gene>
    <name evidence="13" type="ORF">ElyMa_006093200</name>
</gene>
<feature type="domain" description="Sodium/calcium exchanger membrane region" evidence="11">
    <location>
        <begin position="691"/>
        <end position="833"/>
    </location>
</feature>
<dbReference type="Proteomes" id="UP000762676">
    <property type="component" value="Unassembled WGS sequence"/>
</dbReference>
<keyword evidence="4" id="KW-0109">Calcium transport</keyword>
<evidence type="ECO:0000256" key="4">
    <source>
        <dbReference type="ARBA" id="ARBA00022568"/>
    </source>
</evidence>
<keyword evidence="2" id="KW-0813">Transport</keyword>
<evidence type="ECO:0000259" key="12">
    <source>
        <dbReference type="Pfam" id="PF03733"/>
    </source>
</evidence>
<keyword evidence="5 10" id="KW-0812">Transmembrane</keyword>
<dbReference type="InterPro" id="IPR004713">
    <property type="entry name" value="CaH_exchang"/>
</dbReference>
<feature type="transmembrane region" description="Helical" evidence="10">
    <location>
        <begin position="489"/>
        <end position="513"/>
    </location>
</feature>
<dbReference type="GO" id="GO:0015369">
    <property type="term" value="F:calcium:proton antiporter activity"/>
    <property type="evidence" value="ECO:0007669"/>
    <property type="project" value="UniProtKB-ARBA"/>
</dbReference>
<evidence type="ECO:0000256" key="10">
    <source>
        <dbReference type="SAM" id="Phobius"/>
    </source>
</evidence>
<comment type="caution">
    <text evidence="13">The sequence shown here is derived from an EMBL/GenBank/DDBJ whole genome shotgun (WGS) entry which is preliminary data.</text>
</comment>
<keyword evidence="7" id="KW-0406">Ion transport</keyword>
<feature type="transmembrane region" description="Helical" evidence="10">
    <location>
        <begin position="566"/>
        <end position="584"/>
    </location>
</feature>
<dbReference type="Gene3D" id="1.20.1420.30">
    <property type="entry name" value="NCX, central ion-binding region"/>
    <property type="match status" value="1"/>
</dbReference>
<feature type="transmembrane region" description="Helical" evidence="10">
    <location>
        <begin position="426"/>
        <end position="452"/>
    </location>
</feature>
<dbReference type="Pfam" id="PF01699">
    <property type="entry name" value="Na_Ca_ex"/>
    <property type="match status" value="2"/>
</dbReference>